<keyword evidence="6" id="KW-0808">Transferase</keyword>
<dbReference type="GO" id="GO:0046872">
    <property type="term" value="F:metal ion binding"/>
    <property type="evidence" value="ECO:0007669"/>
    <property type="project" value="UniProtKB-KW"/>
</dbReference>
<evidence type="ECO:0000313" key="14">
    <source>
        <dbReference type="EMBL" id="CAJ1370309.1"/>
    </source>
</evidence>
<evidence type="ECO:0000256" key="13">
    <source>
        <dbReference type="ARBA" id="ARBA00023211"/>
    </source>
</evidence>
<gene>
    <name evidence="14" type="ORF">EVOR1521_LOCUS902</name>
</gene>
<keyword evidence="12" id="KW-0472">Membrane</keyword>
<proteinExistence type="inferred from homology"/>
<dbReference type="GO" id="GO:0000139">
    <property type="term" value="C:Golgi membrane"/>
    <property type="evidence" value="ECO:0007669"/>
    <property type="project" value="UniProtKB-SubCell"/>
</dbReference>
<evidence type="ECO:0000256" key="1">
    <source>
        <dbReference type="ARBA" id="ARBA00001936"/>
    </source>
</evidence>
<keyword evidence="8" id="KW-0479">Metal-binding</keyword>
<dbReference type="SUPFAM" id="SSF53448">
    <property type="entry name" value="Nucleotide-diphospho-sugar transferases"/>
    <property type="match status" value="2"/>
</dbReference>
<evidence type="ECO:0000256" key="4">
    <source>
        <dbReference type="ARBA" id="ARBA00006492"/>
    </source>
</evidence>
<evidence type="ECO:0000256" key="12">
    <source>
        <dbReference type="ARBA" id="ARBA00023136"/>
    </source>
</evidence>
<evidence type="ECO:0000256" key="2">
    <source>
        <dbReference type="ARBA" id="ARBA00004323"/>
    </source>
</evidence>
<evidence type="ECO:0000256" key="3">
    <source>
        <dbReference type="ARBA" id="ARBA00004922"/>
    </source>
</evidence>
<dbReference type="InterPro" id="IPR004139">
    <property type="entry name" value="Glyco_trans_13"/>
</dbReference>
<comment type="similarity">
    <text evidence="4">Belongs to the glycosyltransferase 13 family.</text>
</comment>
<dbReference type="GO" id="GO:0047223">
    <property type="term" value="F:beta-1,3-galactosyl-O-glycosyl-glycoprotein beta-1,3-N-acetylglucosaminyltransferase activity"/>
    <property type="evidence" value="ECO:0007669"/>
    <property type="project" value="TreeGrafter"/>
</dbReference>
<dbReference type="InterPro" id="IPR029044">
    <property type="entry name" value="Nucleotide-diphossugar_trans"/>
</dbReference>
<accession>A0AA36HJH0</accession>
<comment type="subcellular location">
    <subcellularLocation>
        <location evidence="2">Golgi apparatus membrane</location>
        <topology evidence="2">Single-pass type II membrane protein</topology>
    </subcellularLocation>
</comment>
<dbReference type="EMBL" id="CAUJNA010000007">
    <property type="protein sequence ID" value="CAJ1370309.1"/>
    <property type="molecule type" value="Genomic_DNA"/>
</dbReference>
<evidence type="ECO:0000256" key="10">
    <source>
        <dbReference type="ARBA" id="ARBA00022989"/>
    </source>
</evidence>
<comment type="cofactor">
    <cofactor evidence="1">
        <name>Mn(2+)</name>
        <dbReference type="ChEBI" id="CHEBI:29035"/>
    </cofactor>
</comment>
<dbReference type="Pfam" id="PF03071">
    <property type="entry name" value="GNT-I"/>
    <property type="match status" value="3"/>
</dbReference>
<dbReference type="CDD" id="cd00035">
    <property type="entry name" value="ChtBD1"/>
    <property type="match status" value="1"/>
</dbReference>
<keyword evidence="15" id="KW-1185">Reference proteome</keyword>
<dbReference type="InterPro" id="IPR052463">
    <property type="entry name" value="O-linked_mannose_GnT"/>
</dbReference>
<keyword evidence="13" id="KW-0464">Manganese</keyword>
<keyword evidence="9" id="KW-0735">Signal-anchor</keyword>
<evidence type="ECO:0000256" key="8">
    <source>
        <dbReference type="ARBA" id="ARBA00022723"/>
    </source>
</evidence>
<evidence type="ECO:0000256" key="6">
    <source>
        <dbReference type="ARBA" id="ARBA00022679"/>
    </source>
</evidence>
<keyword evidence="10" id="KW-1133">Transmembrane helix</keyword>
<evidence type="ECO:0000256" key="9">
    <source>
        <dbReference type="ARBA" id="ARBA00022968"/>
    </source>
</evidence>
<protein>
    <submittedName>
        <fullName evidence="14">Uncharacterized protein</fullName>
    </submittedName>
</protein>
<dbReference type="Gene3D" id="3.90.550.10">
    <property type="entry name" value="Spore Coat Polysaccharide Biosynthesis Protein SpsA, Chain A"/>
    <property type="match status" value="3"/>
</dbReference>
<dbReference type="PANTHER" id="PTHR46396">
    <property type="entry name" value="PROTEIN O-LINKED-MANNOSE BETA-1,2-N-ACETYLGLUCOSAMINYLTRANSFERASE 1"/>
    <property type="match status" value="1"/>
</dbReference>
<sequence>MATERWQRSWRHTFGGRAFGHLSVAHFKAHVADPRLPPQRPIPPAAVVGLALLGESCARHCEFQGQTCVDADLAAVAACAPPLTLAFGCRVCEEEADTAAFPGQHRDTGRCSAGQRAQGSGLMAGDCAAHAPRVRRLCVCRLPLASKAHLRLLSPGLHFAHESKKSSQDVASVERMEAFKSAAIKARPGPAPMGVFASGRSLSDLLPVRIFVLLFVENATSQSLLALKNVTGIQPSNVLVAGNLPEGWEAFGFHGLALGKSPKRSEALRKAVSMASQAASLLILEEGQRLSRDLLIFHGQLAPLLQRDPSLWCVSAWNDYGLAPYAADATVVLRSDWFSGVAWMATIDTLTQEILPKWLEARWKEHLRKLFNGRQCLLPEVSRAVPAAEGDDAVGVSILASTPVVSSGWVDLGDVSRLEEKKYLKLFLFDWPGEGLSRARPMASVRPLADGRANTAGPHSLVVRCRDEKDPTWKAVANFFGLWPQVLRGFWGVLRLRWRDSVVFLVASYSSLLEQAVDSSVSAANLSMIAARLKTKLPVDPMLLYGLTPPFLRPPGGEVHAALWSGADCQQTCSSFGLTCLDEDLLFINHCAALGSIFSCRACEPGTGAVLPAQVDGGDDAFGLCFFGVSISQTAPRCAAQRPETRRLCACRPVVQWQASVSEVANASETAPGVLIPQSLRMDGLEAAQALQEQLSQLSEQPAFVERLETKPQDLPVLVVASGGRNELLERCLRSLAALPGYRRERVLVSQDGPDSRAQWVAQDLFKVSWVLHDQESVAGFDARVSEHHREAITYALHKQFPEARSLVVVEEDMEASNDMLWYFAQLEPLLHKDATLWCVGAWNENGVAPYAADLSGLLRSDVFAGSLAWMLPAELFRRELLPRWPSTDWAQHLRSRVMAAGRQCIVPEVSRVRHLGRDTRKDSAGAPEAAAVQDARLLFATGSADFSAAVAGAGLEEYRAAMRAAVLSATVLQDLAHLPTMVVGARTEPWQLLRGFRLNLESSLNSREGWASVADFFKLSKATPPAGLFEGVLRLRWGAAVIFLVVEGASLLGQEAKLDIPPVSAKALQSAVQPMLVPAENVIPGRKEDAGRSCSSLCESVGKTCIAADLLFLNDCRALRQFFSCSRCEASAGVEQPALVTPKRGSKNSGACLFNSDVLRHPPSCEVAHADTQRLCACRLPLTAAAAVLRASTESPRRSQAPPRLAATAEAAGWKPGLRAEAYQGMQAAFTKVPQAAEAVDLSFTLLLVATGDSASTLKQTLQSVQAARGFSSSSLLVSLGCCGLEVEASRRMLEVEFQDVPLAVEDAPPGGLRGRTRFLAQSERDTGHLRAALQRALRAPKNRSLLVVHEGALLSPDALGFFGQLEPLLEEDPTIWCIGARNDAGLAPYVADVTALLRTDWHPARLAWLMRGELLQDLLTRWPEREWESFLRLDEERLGRQCVIPEVSRCHSVGPPPSIDDPALRRTERAAFDDFQRTIFWNQDLPFVHLGDLNRMKEASYDQLLLFDWPGEEGLAKSTRVLPRELPEISTGNYHLVLEDRHGSWSRVAAFFRLPSSKEMRIPTSYQGTLRLRWRGAVLHLLLWSSPLLAAAGIAPQEARRGQDFPLQPAILRAPVVSVLVGSAGSSCDATCEASASRCHDSDLLFLNGCGAIRQILGRESCGECLAAEGQEHPSAVLLDSRMSAEAPHFRPDFKGKSLLEQGPAPGSCLWSANLAEPPACSASHQQLARLCPCRPSPEVTPSPVTSPSTRVIFRDLAPISLVAEKLPPQRCGAAFGNRLGADCAAANMWCCSAGMWCGNSNEHCRSPDHECRGGASPHVFCGAGWTLRLPAFNLAPLAER</sequence>
<organism evidence="14 15">
    <name type="scientific">Effrenium voratum</name>
    <dbReference type="NCBI Taxonomy" id="2562239"/>
    <lineage>
        <taxon>Eukaryota</taxon>
        <taxon>Sar</taxon>
        <taxon>Alveolata</taxon>
        <taxon>Dinophyceae</taxon>
        <taxon>Suessiales</taxon>
        <taxon>Symbiodiniaceae</taxon>
        <taxon>Effrenium</taxon>
    </lineage>
</organism>
<comment type="caution">
    <text evidence="14">The sequence shown here is derived from an EMBL/GenBank/DDBJ whole genome shotgun (WGS) entry which is preliminary data.</text>
</comment>
<dbReference type="PANTHER" id="PTHR46396:SF1">
    <property type="entry name" value="PROTEIN O-LINKED-MANNOSE BETA-1,2-N-ACETYLGLUCOSAMINYLTRANSFERASE 1"/>
    <property type="match status" value="1"/>
</dbReference>
<evidence type="ECO:0000256" key="7">
    <source>
        <dbReference type="ARBA" id="ARBA00022692"/>
    </source>
</evidence>
<comment type="pathway">
    <text evidence="3">Protein modification; protein glycosylation.</text>
</comment>
<evidence type="ECO:0000256" key="11">
    <source>
        <dbReference type="ARBA" id="ARBA00023034"/>
    </source>
</evidence>
<keyword evidence="11" id="KW-0333">Golgi apparatus</keyword>
<keyword evidence="7" id="KW-0812">Transmembrane</keyword>
<dbReference type="Proteomes" id="UP001178507">
    <property type="component" value="Unassembled WGS sequence"/>
</dbReference>
<evidence type="ECO:0000256" key="5">
    <source>
        <dbReference type="ARBA" id="ARBA00022676"/>
    </source>
</evidence>
<name>A0AA36HJH0_9DINO</name>
<dbReference type="GO" id="GO:0016266">
    <property type="term" value="P:protein O-linked glycosylation via N-acetyl-galactosamine"/>
    <property type="evidence" value="ECO:0007669"/>
    <property type="project" value="TreeGrafter"/>
</dbReference>
<keyword evidence="5" id="KW-0328">Glycosyltransferase</keyword>
<evidence type="ECO:0000313" key="15">
    <source>
        <dbReference type="Proteomes" id="UP001178507"/>
    </source>
</evidence>
<reference evidence="14" key="1">
    <citation type="submission" date="2023-08" db="EMBL/GenBank/DDBJ databases">
        <authorList>
            <person name="Chen Y."/>
            <person name="Shah S."/>
            <person name="Dougan E. K."/>
            <person name="Thang M."/>
            <person name="Chan C."/>
        </authorList>
    </citation>
    <scope>NUCLEOTIDE SEQUENCE</scope>
</reference>